<organism evidence="4 5">
    <name type="scientific">Halalkalibacter nanhaiisediminis</name>
    <dbReference type="NCBI Taxonomy" id="688079"/>
    <lineage>
        <taxon>Bacteria</taxon>
        <taxon>Bacillati</taxon>
        <taxon>Bacillota</taxon>
        <taxon>Bacilli</taxon>
        <taxon>Bacillales</taxon>
        <taxon>Bacillaceae</taxon>
        <taxon>Halalkalibacter</taxon>
    </lineage>
</organism>
<keyword evidence="1 2" id="KW-0732">Signal</keyword>
<dbReference type="Pfam" id="PF00395">
    <property type="entry name" value="SLH"/>
    <property type="match status" value="3"/>
</dbReference>
<dbReference type="AlphaFoldDB" id="A0A562QB57"/>
<dbReference type="InterPro" id="IPR001119">
    <property type="entry name" value="SLH_dom"/>
</dbReference>
<keyword evidence="5" id="KW-1185">Reference proteome</keyword>
<dbReference type="PANTHER" id="PTHR43308:SF5">
    <property type="entry name" value="S-LAYER PROTEIN _ PEPTIDOGLYCAN ENDO-BETA-N-ACETYLGLUCOSAMINIDASE"/>
    <property type="match status" value="1"/>
</dbReference>
<evidence type="ECO:0000313" key="5">
    <source>
        <dbReference type="Proteomes" id="UP000315711"/>
    </source>
</evidence>
<feature type="domain" description="SLH" evidence="3">
    <location>
        <begin position="272"/>
        <end position="334"/>
    </location>
</feature>
<feature type="chain" id="PRO_5021793701" evidence="2">
    <location>
        <begin position="33"/>
        <end position="475"/>
    </location>
</feature>
<evidence type="ECO:0000256" key="2">
    <source>
        <dbReference type="SAM" id="SignalP"/>
    </source>
</evidence>
<evidence type="ECO:0000256" key="1">
    <source>
        <dbReference type="ARBA" id="ARBA00022729"/>
    </source>
</evidence>
<feature type="signal peptide" evidence="2">
    <location>
        <begin position="1"/>
        <end position="32"/>
    </location>
</feature>
<feature type="domain" description="SLH" evidence="3">
    <location>
        <begin position="404"/>
        <end position="467"/>
    </location>
</feature>
<protein>
    <submittedName>
        <fullName evidence="4">S-layer family protein</fullName>
    </submittedName>
</protein>
<feature type="domain" description="SLH" evidence="3">
    <location>
        <begin position="339"/>
        <end position="402"/>
    </location>
</feature>
<name>A0A562QB57_9BACI</name>
<dbReference type="PROSITE" id="PS51272">
    <property type="entry name" value="SLH"/>
    <property type="match status" value="3"/>
</dbReference>
<evidence type="ECO:0000313" key="4">
    <source>
        <dbReference type="EMBL" id="TWI53987.1"/>
    </source>
</evidence>
<accession>A0A562QB57</accession>
<dbReference type="EMBL" id="VLKZ01000011">
    <property type="protein sequence ID" value="TWI53987.1"/>
    <property type="molecule type" value="Genomic_DNA"/>
</dbReference>
<proteinExistence type="predicted"/>
<dbReference type="PANTHER" id="PTHR43308">
    <property type="entry name" value="OUTER MEMBRANE PROTEIN ALPHA-RELATED"/>
    <property type="match status" value="1"/>
</dbReference>
<reference evidence="4 5" key="1">
    <citation type="journal article" date="2015" name="Stand. Genomic Sci.">
        <title>Genomic Encyclopedia of Bacterial and Archaeal Type Strains, Phase III: the genomes of soil and plant-associated and newly described type strains.</title>
        <authorList>
            <person name="Whitman W.B."/>
            <person name="Woyke T."/>
            <person name="Klenk H.P."/>
            <person name="Zhou Y."/>
            <person name="Lilburn T.G."/>
            <person name="Beck B.J."/>
            <person name="De Vos P."/>
            <person name="Vandamme P."/>
            <person name="Eisen J.A."/>
            <person name="Garrity G."/>
            <person name="Hugenholtz P."/>
            <person name="Kyrpides N.C."/>
        </authorList>
    </citation>
    <scope>NUCLEOTIDE SEQUENCE [LARGE SCALE GENOMIC DNA]</scope>
    <source>
        <strain evidence="4 5">CGMCC 1.10116</strain>
    </source>
</reference>
<evidence type="ECO:0000259" key="3">
    <source>
        <dbReference type="PROSITE" id="PS51272"/>
    </source>
</evidence>
<sequence length="475" mass="53810">MCNIFASLFKKISIGISLSIITIFIMSPPAGAAPPDFNGGINNEYTYEEYIFLSGEPVKFSGQVTVTERERNNQITTNYRFNLTNAAQEKLTRNVSYITNLAERTDKGQTTTTTSVNSYNEKTTIEGTTYTLDDYQLSQGMIIDNRPASDYYSGNIVGRKIYKVNNQSDITVHFSGRNVGYENFWGGTETQIIDYQILSDRGEAFITSKVSDSKSKTLKYEPHDPSLSSFTGGHARISQQDMIGEYTYNIPYGNGTGIIHLNQEMVPIIERLIVPKFRDLTGHWARDNIERLYSLGVFDETTQFFSPNTVMNRYQFTVGVMKAADIRVLVEPRNQRAPRQAMFSDLDPRDPDYLYIESAVKKGVVNGINSSQFGRKNGLTRAQAVTILIRALGLEDRAPSPGYRTNYVDNAQIPYWAKDSVYVATEIGLIYGDNQNRFNPNQPVTRAEASAMIIRYLNFLENDLKQNYRDDMLFF</sequence>
<dbReference type="InterPro" id="IPR051465">
    <property type="entry name" value="Cell_Envelope_Struct_Comp"/>
</dbReference>
<comment type="caution">
    <text evidence="4">The sequence shown here is derived from an EMBL/GenBank/DDBJ whole genome shotgun (WGS) entry which is preliminary data.</text>
</comment>
<dbReference type="Proteomes" id="UP000315711">
    <property type="component" value="Unassembled WGS sequence"/>
</dbReference>
<dbReference type="RefSeq" id="WP_199757442.1">
    <property type="nucleotide sequence ID" value="NZ_VLKZ01000011.1"/>
</dbReference>
<gene>
    <name evidence="4" type="ORF">IQ10_03297</name>
</gene>